<name>A0ABW7APB0_9ACTN</name>
<feature type="transmembrane region" description="Helical" evidence="2">
    <location>
        <begin position="92"/>
        <end position="112"/>
    </location>
</feature>
<evidence type="ECO:0000256" key="2">
    <source>
        <dbReference type="SAM" id="Phobius"/>
    </source>
</evidence>
<evidence type="ECO:0000313" key="4">
    <source>
        <dbReference type="Proteomes" id="UP001603978"/>
    </source>
</evidence>
<keyword evidence="2" id="KW-0472">Membrane</keyword>
<keyword evidence="1" id="KW-0175">Coiled coil</keyword>
<keyword evidence="2" id="KW-1133">Transmembrane helix</keyword>
<feature type="coiled-coil region" evidence="1">
    <location>
        <begin position="19"/>
        <end position="71"/>
    </location>
</feature>
<sequence length="118" mass="13519">MRQQVDQAPDPAAAIQQRIEAVNKAFAEASDLMTDLQRDLAAQQAARKALLEQARDQQDLLELNQEQAEKIQRILERGSRRSERTQRHRERWIFLWGLLLSIPIGVGVNYLSPLIFGT</sequence>
<protein>
    <submittedName>
        <fullName evidence="3">Uncharacterized protein</fullName>
    </submittedName>
</protein>
<dbReference type="Proteomes" id="UP001603978">
    <property type="component" value="Unassembled WGS sequence"/>
</dbReference>
<evidence type="ECO:0000256" key="1">
    <source>
        <dbReference type="SAM" id="Coils"/>
    </source>
</evidence>
<organism evidence="3 4">
    <name type="scientific">Nonomuraea marmarensis</name>
    <dbReference type="NCBI Taxonomy" id="3351344"/>
    <lineage>
        <taxon>Bacteria</taxon>
        <taxon>Bacillati</taxon>
        <taxon>Actinomycetota</taxon>
        <taxon>Actinomycetes</taxon>
        <taxon>Streptosporangiales</taxon>
        <taxon>Streptosporangiaceae</taxon>
        <taxon>Nonomuraea</taxon>
    </lineage>
</organism>
<proteinExistence type="predicted"/>
<comment type="caution">
    <text evidence="3">The sequence shown here is derived from an EMBL/GenBank/DDBJ whole genome shotgun (WGS) entry which is preliminary data.</text>
</comment>
<keyword evidence="2" id="KW-0812">Transmembrane</keyword>
<dbReference type="EMBL" id="JBICRM010000034">
    <property type="protein sequence ID" value="MFG1709210.1"/>
    <property type="molecule type" value="Genomic_DNA"/>
</dbReference>
<accession>A0ABW7APB0</accession>
<reference evidence="3 4" key="1">
    <citation type="submission" date="2024-10" db="EMBL/GenBank/DDBJ databases">
        <authorList>
            <person name="Topkara A.R."/>
            <person name="Saygin H."/>
        </authorList>
    </citation>
    <scope>NUCLEOTIDE SEQUENCE [LARGE SCALE GENOMIC DNA]</scope>
    <source>
        <strain evidence="3 4">M3C6</strain>
    </source>
</reference>
<keyword evidence="4" id="KW-1185">Reference proteome</keyword>
<evidence type="ECO:0000313" key="3">
    <source>
        <dbReference type="EMBL" id="MFG1709210.1"/>
    </source>
</evidence>
<dbReference type="RefSeq" id="WP_393173763.1">
    <property type="nucleotide sequence ID" value="NZ_JBICRM010000034.1"/>
</dbReference>
<gene>
    <name evidence="3" type="ORF">ACFLIM_39070</name>
</gene>